<comment type="caution">
    <text evidence="1">The sequence shown here is derived from an EMBL/GenBank/DDBJ whole genome shotgun (WGS) entry which is preliminary data.</text>
</comment>
<dbReference type="RefSeq" id="WP_120237966.1">
    <property type="nucleotide sequence ID" value="NZ_RAPQ01000007.1"/>
</dbReference>
<reference evidence="1 2" key="1">
    <citation type="submission" date="2018-09" db="EMBL/GenBank/DDBJ databases">
        <title>Genomic Encyclopedia of Archaeal and Bacterial Type Strains, Phase II (KMG-II): from individual species to whole genera.</title>
        <authorList>
            <person name="Goeker M."/>
        </authorList>
    </citation>
    <scope>NUCLEOTIDE SEQUENCE [LARGE SCALE GENOMIC DNA]</scope>
    <source>
        <strain evidence="1 2">DSM 21950</strain>
    </source>
</reference>
<keyword evidence="2" id="KW-1185">Reference proteome</keyword>
<name>A0A419XBX1_9BACT</name>
<evidence type="ECO:0000313" key="2">
    <source>
        <dbReference type="Proteomes" id="UP000284531"/>
    </source>
</evidence>
<sequence length="116" mass="13337">MRYLRENEIEPYLNAGKIIEQYLGTFRLDNFPCHRFVSIGKDKDGYYCFLAEVFDEKEDGIESIYDFSGIDPDNPEGIEYGPKTSLKALLSELKEKVTLTDDTFLLTGFLDNVMTT</sequence>
<accession>A0A419XBX1</accession>
<protein>
    <submittedName>
        <fullName evidence="1">Uncharacterized protein</fullName>
    </submittedName>
</protein>
<dbReference type="AlphaFoldDB" id="A0A419XBX1"/>
<proteinExistence type="predicted"/>
<dbReference type="Proteomes" id="UP000284531">
    <property type="component" value="Unassembled WGS sequence"/>
</dbReference>
<gene>
    <name evidence="1" type="ORF">BXY64_0016</name>
</gene>
<dbReference type="EMBL" id="RAPQ01000007">
    <property type="protein sequence ID" value="RKE05200.1"/>
    <property type="molecule type" value="Genomic_DNA"/>
</dbReference>
<evidence type="ECO:0000313" key="1">
    <source>
        <dbReference type="EMBL" id="RKE05200.1"/>
    </source>
</evidence>
<dbReference type="OrthoDB" id="885206at2"/>
<organism evidence="1 2">
    <name type="scientific">Marinifilum flexuosum</name>
    <dbReference type="NCBI Taxonomy" id="1117708"/>
    <lineage>
        <taxon>Bacteria</taxon>
        <taxon>Pseudomonadati</taxon>
        <taxon>Bacteroidota</taxon>
        <taxon>Bacteroidia</taxon>
        <taxon>Marinilabiliales</taxon>
        <taxon>Marinifilaceae</taxon>
    </lineage>
</organism>